<gene>
    <name evidence="2" type="primary">ligA_1</name>
    <name evidence="2" type="ORF">BACCIP111883_01119</name>
</gene>
<reference evidence="2 3" key="1">
    <citation type="submission" date="2021-10" db="EMBL/GenBank/DDBJ databases">
        <authorList>
            <person name="Criscuolo A."/>
        </authorList>
    </citation>
    <scope>NUCLEOTIDE SEQUENCE [LARGE SCALE GENOMIC DNA]</scope>
    <source>
        <strain evidence="3">CIP 111883</strain>
    </source>
</reference>
<comment type="caution">
    <text evidence="2">The sequence shown here is derived from an EMBL/GenBank/DDBJ whole genome shotgun (WGS) entry which is preliminary data.</text>
</comment>
<dbReference type="EC" id="6.5.1.2" evidence="2"/>
<dbReference type="EMBL" id="CAKJTJ010000004">
    <property type="protein sequence ID" value="CAG9620351.1"/>
    <property type="molecule type" value="Genomic_DNA"/>
</dbReference>
<keyword evidence="3" id="KW-1185">Reference proteome</keyword>
<evidence type="ECO:0000313" key="2">
    <source>
        <dbReference type="EMBL" id="CAG9620351.1"/>
    </source>
</evidence>
<proteinExistence type="predicted"/>
<dbReference type="Proteomes" id="UP000789833">
    <property type="component" value="Unassembled WGS sequence"/>
</dbReference>
<protein>
    <submittedName>
        <fullName evidence="2">DNA ligase</fullName>
        <ecNumber evidence="2">6.5.1.2</ecNumber>
    </submittedName>
</protein>
<dbReference type="CDD" id="cd17748">
    <property type="entry name" value="BRCT_DNA_ligase_like"/>
    <property type="match status" value="1"/>
</dbReference>
<accession>A0ABN8A7H7</accession>
<sequence>MVFTGKLEGFSRKQAAEMVAAKGGESLNNISVDTDYIILGGSNASVRKSSKLVQAEKLMNAGYKIEIISEKVFMKLLG</sequence>
<dbReference type="PROSITE" id="PS50172">
    <property type="entry name" value="BRCT"/>
    <property type="match status" value="1"/>
</dbReference>
<dbReference type="GO" id="GO:0003911">
    <property type="term" value="F:DNA ligase (NAD+) activity"/>
    <property type="evidence" value="ECO:0007669"/>
    <property type="project" value="UniProtKB-EC"/>
</dbReference>
<dbReference type="Gene3D" id="3.40.50.10190">
    <property type="entry name" value="BRCT domain"/>
    <property type="match status" value="1"/>
</dbReference>
<evidence type="ECO:0000313" key="3">
    <source>
        <dbReference type="Proteomes" id="UP000789833"/>
    </source>
</evidence>
<dbReference type="RefSeq" id="WP_230500284.1">
    <property type="nucleotide sequence ID" value="NZ_CAKJTJ010000004.1"/>
</dbReference>
<feature type="domain" description="BRCT" evidence="1">
    <location>
        <begin position="1"/>
        <end position="78"/>
    </location>
</feature>
<keyword evidence="2" id="KW-0436">Ligase</keyword>
<organism evidence="2 3">
    <name type="scientific">Sutcliffiella rhizosphaerae</name>
    <dbReference type="NCBI Taxonomy" id="2880967"/>
    <lineage>
        <taxon>Bacteria</taxon>
        <taxon>Bacillati</taxon>
        <taxon>Bacillota</taxon>
        <taxon>Bacilli</taxon>
        <taxon>Bacillales</taxon>
        <taxon>Bacillaceae</taxon>
        <taxon>Sutcliffiella</taxon>
    </lineage>
</organism>
<dbReference type="InterPro" id="IPR036420">
    <property type="entry name" value="BRCT_dom_sf"/>
</dbReference>
<name>A0ABN8A7H7_9BACI</name>
<dbReference type="InterPro" id="IPR001357">
    <property type="entry name" value="BRCT_dom"/>
</dbReference>
<evidence type="ECO:0000259" key="1">
    <source>
        <dbReference type="PROSITE" id="PS50172"/>
    </source>
</evidence>
<dbReference type="SUPFAM" id="SSF52113">
    <property type="entry name" value="BRCT domain"/>
    <property type="match status" value="1"/>
</dbReference>